<keyword evidence="2" id="KW-0812">Transmembrane</keyword>
<feature type="transmembrane region" description="Helical" evidence="2">
    <location>
        <begin position="176"/>
        <end position="198"/>
    </location>
</feature>
<feature type="compositionally biased region" description="Low complexity" evidence="1">
    <location>
        <begin position="9"/>
        <end position="20"/>
    </location>
</feature>
<evidence type="ECO:0000313" key="5">
    <source>
        <dbReference type="Proteomes" id="UP000037288"/>
    </source>
</evidence>
<organism evidence="4 5">
    <name type="scientific">Streptomyces caatingaensis</name>
    <dbReference type="NCBI Taxonomy" id="1678637"/>
    <lineage>
        <taxon>Bacteria</taxon>
        <taxon>Bacillati</taxon>
        <taxon>Actinomycetota</taxon>
        <taxon>Actinomycetes</taxon>
        <taxon>Kitasatosporales</taxon>
        <taxon>Streptomycetaceae</taxon>
        <taxon>Streptomyces</taxon>
    </lineage>
</organism>
<dbReference type="InterPro" id="IPR011047">
    <property type="entry name" value="Quinoprotein_ADH-like_sf"/>
</dbReference>
<dbReference type="Pfam" id="PF13360">
    <property type="entry name" value="PQQ_2"/>
    <property type="match status" value="1"/>
</dbReference>
<protein>
    <recommendedName>
        <fullName evidence="3">Pyrrolo-quinoline quinone repeat domain-containing protein</fullName>
    </recommendedName>
</protein>
<dbReference type="Gene3D" id="2.130.10.10">
    <property type="entry name" value="YVTN repeat-like/Quinoprotein amine dehydrogenase"/>
    <property type="match status" value="1"/>
</dbReference>
<keyword evidence="2" id="KW-1133">Transmembrane helix</keyword>
<gene>
    <name evidence="4" type="ORF">AC230_00625</name>
</gene>
<name>A0A0K9XMT5_9ACTN</name>
<comment type="caution">
    <text evidence="4">The sequence shown here is derived from an EMBL/GenBank/DDBJ whole genome shotgun (WGS) entry which is preliminary data.</text>
</comment>
<sequence>MSQPPQPPQGFGAPQDQPPGFGAPPAMPSAPPAPPAPPAGPQGQQPPPPPRPPQAPAAPPAPPSAPPVPAAPPAAPAGANGPAAPARPAAPAGPGAPVPSPAAPNGPAAPAGPGFGPPGAPAPGAPVGPAYGYPQAPPPPGGYGYPAAGGPQFGAPQFGGAYQQTPPPAAKNRKRLAVIVGAVTAFALLLSGGVWYALQGGGDDDPKKDGPKASSGAKGGGGAKGADKPRAKEGKFLFGAELATIKDTSRPAGGMWVTGKVFAKGDLDKVVGYGLTGGKQWEIPLDGDICSAPKHVTADGKTAVLVAQAPPSDSKPYGGPCNQVVALDLDHGKKLWQKSVRVGDKDVTFSEVTVGGGTVAAGGLGGGAAWSLEGKELWKPKEDDSCRDDGYGGGSKLVAVQRCGDYERPQMKVQTLDPATGMPKSSFKVPSGLQYVHVVSTDPLVIGVNAGDHTGNGVSDFMAIDDSGKDGKLRSKIATENGKFVPRCPSTAVEGCYKLAVTKDTLYLPSDDHQTGKSGEVGRVNEVVAFDLANGKSKGKTDGRVSSSMVPIGTDGDGAAIAYLTASWRAGGTVVRIDPNSFAAQELLKNPLATQKTEAQISPLFEQAIWAQGRLYLGRNYIHKPSPFADGKEYIAMIWGTG</sequence>
<feature type="compositionally biased region" description="Pro residues" evidence="1">
    <location>
        <begin position="21"/>
        <end position="75"/>
    </location>
</feature>
<dbReference type="PATRIC" id="fig|1678637.3.peg.129"/>
<feature type="region of interest" description="Disordered" evidence="1">
    <location>
        <begin position="203"/>
        <end position="230"/>
    </location>
</feature>
<accession>A0A0K9XMT5</accession>
<keyword evidence="2" id="KW-0472">Membrane</keyword>
<proteinExistence type="predicted"/>
<dbReference type="SUPFAM" id="SSF50998">
    <property type="entry name" value="Quinoprotein alcohol dehydrogenase-like"/>
    <property type="match status" value="1"/>
</dbReference>
<dbReference type="Proteomes" id="UP000037288">
    <property type="component" value="Unassembled WGS sequence"/>
</dbReference>
<feature type="compositionally biased region" description="Pro residues" evidence="1">
    <location>
        <begin position="115"/>
        <end position="126"/>
    </location>
</feature>
<evidence type="ECO:0000313" key="4">
    <source>
        <dbReference type="EMBL" id="KNB54416.1"/>
    </source>
</evidence>
<reference evidence="5" key="1">
    <citation type="submission" date="2015-07" db="EMBL/GenBank/DDBJ databases">
        <title>Draft genome sequence of Streptomyces sp. CMAA 1322, a bacterium isolated from Caatinga biome, from dry forest semiarid of Brazil.</title>
        <authorList>
            <person name="Santos S.N."/>
            <person name="Gacesa R."/>
            <person name="Taketani R.G."/>
            <person name="Long P.F."/>
            <person name="Melo I.S."/>
        </authorList>
    </citation>
    <scope>NUCLEOTIDE SEQUENCE [LARGE SCALE GENOMIC DNA]</scope>
    <source>
        <strain evidence="5">CMAA 1322</strain>
    </source>
</reference>
<dbReference type="STRING" id="1678637.AC230_00625"/>
<dbReference type="AlphaFoldDB" id="A0A0K9XMT5"/>
<feature type="compositionally biased region" description="Pro residues" evidence="1">
    <location>
        <begin position="94"/>
        <end position="104"/>
    </location>
</feature>
<evidence type="ECO:0000259" key="3">
    <source>
        <dbReference type="Pfam" id="PF13360"/>
    </source>
</evidence>
<evidence type="ECO:0000256" key="2">
    <source>
        <dbReference type="SAM" id="Phobius"/>
    </source>
</evidence>
<dbReference type="EMBL" id="LFXA01000001">
    <property type="protein sequence ID" value="KNB54416.1"/>
    <property type="molecule type" value="Genomic_DNA"/>
</dbReference>
<feature type="compositionally biased region" description="Low complexity" evidence="1">
    <location>
        <begin position="76"/>
        <end position="93"/>
    </location>
</feature>
<feature type="region of interest" description="Disordered" evidence="1">
    <location>
        <begin position="1"/>
        <end position="149"/>
    </location>
</feature>
<dbReference type="InterPro" id="IPR002372">
    <property type="entry name" value="PQQ_rpt_dom"/>
</dbReference>
<evidence type="ECO:0000256" key="1">
    <source>
        <dbReference type="SAM" id="MobiDB-lite"/>
    </source>
</evidence>
<dbReference type="InterPro" id="IPR015943">
    <property type="entry name" value="WD40/YVTN_repeat-like_dom_sf"/>
</dbReference>
<keyword evidence="5" id="KW-1185">Reference proteome</keyword>
<feature type="domain" description="Pyrrolo-quinoline quinone repeat" evidence="3">
    <location>
        <begin position="257"/>
        <end position="379"/>
    </location>
</feature>